<feature type="compositionally biased region" description="Basic and acidic residues" evidence="1">
    <location>
        <begin position="648"/>
        <end position="658"/>
    </location>
</feature>
<name>A0A0D2B178_9EURO</name>
<dbReference type="VEuPathDB" id="FungiDB:PV08_09951"/>
<dbReference type="AlphaFoldDB" id="A0A0D2B178"/>
<dbReference type="GeneID" id="27337034"/>
<evidence type="ECO:0000256" key="1">
    <source>
        <dbReference type="SAM" id="MobiDB-lite"/>
    </source>
</evidence>
<evidence type="ECO:0000313" key="4">
    <source>
        <dbReference type="Proteomes" id="UP000053328"/>
    </source>
</evidence>
<dbReference type="Proteomes" id="UP000053328">
    <property type="component" value="Unassembled WGS sequence"/>
</dbReference>
<dbReference type="STRING" id="91928.A0A0D2B178"/>
<reference evidence="3 4" key="1">
    <citation type="submission" date="2015-01" db="EMBL/GenBank/DDBJ databases">
        <title>The Genome Sequence of Exophiala spinifera CBS89968.</title>
        <authorList>
            <consortium name="The Broad Institute Genomics Platform"/>
            <person name="Cuomo C."/>
            <person name="de Hoog S."/>
            <person name="Gorbushina A."/>
            <person name="Stielow B."/>
            <person name="Teixiera M."/>
            <person name="Abouelleil A."/>
            <person name="Chapman S.B."/>
            <person name="Priest M."/>
            <person name="Young S.K."/>
            <person name="Wortman J."/>
            <person name="Nusbaum C."/>
            <person name="Birren B."/>
        </authorList>
    </citation>
    <scope>NUCLEOTIDE SEQUENCE [LARGE SCALE GENOMIC DNA]</scope>
    <source>
        <strain evidence="3 4">CBS 89968</strain>
    </source>
</reference>
<accession>A0A0D2B178</accession>
<keyword evidence="4" id="KW-1185">Reference proteome</keyword>
<dbReference type="EMBL" id="KN847498">
    <property type="protein sequence ID" value="KIW12673.1"/>
    <property type="molecule type" value="Genomic_DNA"/>
</dbReference>
<dbReference type="HOGENOM" id="CLU_009663_0_0_1"/>
<dbReference type="RefSeq" id="XP_016232889.1">
    <property type="nucleotide sequence ID" value="XM_016384266.1"/>
</dbReference>
<keyword evidence="2" id="KW-1133">Transmembrane helix</keyword>
<organism evidence="3 4">
    <name type="scientific">Exophiala spinifera</name>
    <dbReference type="NCBI Taxonomy" id="91928"/>
    <lineage>
        <taxon>Eukaryota</taxon>
        <taxon>Fungi</taxon>
        <taxon>Dikarya</taxon>
        <taxon>Ascomycota</taxon>
        <taxon>Pezizomycotina</taxon>
        <taxon>Eurotiomycetes</taxon>
        <taxon>Chaetothyriomycetidae</taxon>
        <taxon>Chaetothyriales</taxon>
        <taxon>Herpotrichiellaceae</taxon>
        <taxon>Exophiala</taxon>
    </lineage>
</organism>
<evidence type="ECO:0000256" key="2">
    <source>
        <dbReference type="SAM" id="Phobius"/>
    </source>
</evidence>
<proteinExistence type="predicted"/>
<keyword evidence="2" id="KW-0812">Transmembrane</keyword>
<feature type="transmembrane region" description="Helical" evidence="2">
    <location>
        <begin position="537"/>
        <end position="559"/>
    </location>
</feature>
<gene>
    <name evidence="3" type="ORF">PV08_09951</name>
</gene>
<feature type="region of interest" description="Disordered" evidence="1">
    <location>
        <begin position="630"/>
        <end position="658"/>
    </location>
</feature>
<evidence type="ECO:0000313" key="3">
    <source>
        <dbReference type="EMBL" id="KIW12673.1"/>
    </source>
</evidence>
<keyword evidence="2" id="KW-0472">Membrane</keyword>
<sequence>MEEIAPGTYQSQETDENSTINVTIPANFTKMFTSATSGLGDTRSGMFDIQYRRWKFDQNAIINKGKPYVNASSRNISSMISQNSILLVEGVVVDTRKNPGIGFRNHTIPVALERGGIWTEDLTWIEPVSAHNCADTNLSVLIINSNTLEDWGVNTTLWVLDGGAFLDIDVAALESHPWTDNQTRDLFGRAHKAARMHNVIVASSLSISLPTEKKFGKIYMDDTGSADAYMWSISKADAILRVPFVNHYPDGYKKLLALNYSTITQVCKGYYEIEDASNDQRANNITYPLVNCGFLLGAPIQAASQNLSAATFIGVEVNQKNLYVCASANRASIKTVMFRHNSGRLSNLEVRDIVDKEYPTEKSKPLWASEHSYDKAMRFDPLWGIVSDDYEHYGYEEGFYTMRSEKLWPPVTPFVDSSSRAVDGSDALAAVSGFTGRLGNLYGGLIDLEGPDCSGLNDIPMLERFRELSRKQEDAGSILGLIMTDGLAAGFVGTKTAISQKYVQWPASLAVDDTAEGMPAASVAVYSRVIKYDLRHAIPVFIVLTTLLLALLWAGFILISTRSILSRLSNLYNQTNTGRLATNLLGLGKHDPTQDTKDWVAGDGKIRLRSGELEKPGQRCFLTQAGKIGGEDALAGESPKSSESPPVDGREEVTVTTK</sequence>
<dbReference type="OrthoDB" id="3034003at2759"/>
<protein>
    <submittedName>
        <fullName evidence="3">Uncharacterized protein</fullName>
    </submittedName>
</protein>